<dbReference type="AlphaFoldDB" id="A0AB39SPQ3"/>
<dbReference type="InterPro" id="IPR021005">
    <property type="entry name" value="Znf_CGNR"/>
</dbReference>
<dbReference type="Pfam" id="PF07336">
    <property type="entry name" value="ABATE"/>
    <property type="match status" value="1"/>
</dbReference>
<dbReference type="InterPro" id="IPR023286">
    <property type="entry name" value="ABATE_dom_sf"/>
</dbReference>
<dbReference type="PANTHER" id="PTHR35525:SF3">
    <property type="entry name" value="BLL6575 PROTEIN"/>
    <property type="match status" value="1"/>
</dbReference>
<reference evidence="2" key="1">
    <citation type="submission" date="2024-07" db="EMBL/GenBank/DDBJ databases">
        <authorList>
            <person name="Yu S.T."/>
        </authorList>
    </citation>
    <scope>NUCLEOTIDE SEQUENCE</scope>
    <source>
        <strain evidence="2">R44</strain>
    </source>
</reference>
<evidence type="ECO:0000313" key="2">
    <source>
        <dbReference type="EMBL" id="XDQ69134.1"/>
    </source>
</evidence>
<dbReference type="PANTHER" id="PTHR35525">
    <property type="entry name" value="BLL6575 PROTEIN"/>
    <property type="match status" value="1"/>
</dbReference>
<name>A0AB39SPQ3_9ACTN</name>
<feature type="domain" description="Zinc finger CGNR" evidence="1">
    <location>
        <begin position="161"/>
        <end position="200"/>
    </location>
</feature>
<dbReference type="EMBL" id="CP163444">
    <property type="protein sequence ID" value="XDQ69134.1"/>
    <property type="molecule type" value="Genomic_DNA"/>
</dbReference>
<dbReference type="InterPro" id="IPR010852">
    <property type="entry name" value="ABATE"/>
</dbReference>
<proteinExistence type="predicted"/>
<gene>
    <name evidence="2" type="ORF">AB5J54_00620</name>
</gene>
<accession>A0AB39SPQ3</accession>
<organism evidence="2">
    <name type="scientific">Streptomyces sp. R44</name>
    <dbReference type="NCBI Taxonomy" id="3238633"/>
    <lineage>
        <taxon>Bacteria</taxon>
        <taxon>Bacillati</taxon>
        <taxon>Actinomycetota</taxon>
        <taxon>Actinomycetes</taxon>
        <taxon>Kitasatosporales</taxon>
        <taxon>Streptomycetaceae</taxon>
        <taxon>Streptomyces</taxon>
    </lineage>
</organism>
<sequence length="203" mass="22125">MSNRLSWFEQRSMVVREVVTVEARQLFRLDNEVLAFRFTATMSDRADGAPQERLSSHDRLKLWLHVAGLGVPDVSPSELQEALGLREAIYRAGLAVTVTHRPDPGDAAILNRATTAGQSRPALDENGLAVWNLGEEAPVRDALGVLAADAIHVLGGPDRDRIKACEGPGCAGLFLDTSRGGNRRWCSMNTCGNRVKKARLANK</sequence>
<protein>
    <submittedName>
        <fullName evidence="2">CGNR zinc finger domain-containing protein</fullName>
    </submittedName>
</protein>
<evidence type="ECO:0000259" key="1">
    <source>
        <dbReference type="Pfam" id="PF11706"/>
    </source>
</evidence>
<dbReference type="Pfam" id="PF11706">
    <property type="entry name" value="zf-CGNR"/>
    <property type="match status" value="1"/>
</dbReference>
<dbReference type="RefSeq" id="WP_369141877.1">
    <property type="nucleotide sequence ID" value="NZ_CP163444.1"/>
</dbReference>
<dbReference type="Gene3D" id="1.10.3300.10">
    <property type="entry name" value="Jann2411-like domain"/>
    <property type="match status" value="1"/>
</dbReference>
<dbReference type="SUPFAM" id="SSF160904">
    <property type="entry name" value="Jann2411-like"/>
    <property type="match status" value="1"/>
</dbReference>